<keyword evidence="2" id="KW-0238">DNA-binding</keyword>
<dbReference type="EMBL" id="VDFR01000091">
    <property type="protein sequence ID" value="TNC42811.1"/>
    <property type="molecule type" value="Genomic_DNA"/>
</dbReference>
<evidence type="ECO:0000313" key="5">
    <source>
        <dbReference type="EMBL" id="TNC42751.1"/>
    </source>
</evidence>
<name>A0A5C4MFP9_9ACTN</name>
<dbReference type="SMART" id="SM00347">
    <property type="entry name" value="HTH_MARR"/>
    <property type="match status" value="1"/>
</dbReference>
<dbReference type="PRINTS" id="PR00598">
    <property type="entry name" value="HTHMARR"/>
</dbReference>
<dbReference type="InterPro" id="IPR023187">
    <property type="entry name" value="Tscrpt_reg_MarR-type_CS"/>
</dbReference>
<dbReference type="SUPFAM" id="SSF46785">
    <property type="entry name" value="Winged helix' DNA-binding domain"/>
    <property type="match status" value="1"/>
</dbReference>
<dbReference type="InterPro" id="IPR000835">
    <property type="entry name" value="HTH_MarR-typ"/>
</dbReference>
<keyword evidence="1" id="KW-0805">Transcription regulation</keyword>
<evidence type="ECO:0000256" key="2">
    <source>
        <dbReference type="ARBA" id="ARBA00023125"/>
    </source>
</evidence>
<dbReference type="PROSITE" id="PS01117">
    <property type="entry name" value="HTH_MARR_1"/>
    <property type="match status" value="1"/>
</dbReference>
<dbReference type="PANTHER" id="PTHR39515">
    <property type="entry name" value="CONSERVED PROTEIN"/>
    <property type="match status" value="1"/>
</dbReference>
<evidence type="ECO:0000256" key="3">
    <source>
        <dbReference type="ARBA" id="ARBA00023163"/>
    </source>
</evidence>
<keyword evidence="3" id="KW-0804">Transcription</keyword>
<dbReference type="InterPro" id="IPR036390">
    <property type="entry name" value="WH_DNA-bd_sf"/>
</dbReference>
<dbReference type="GO" id="GO:0003677">
    <property type="term" value="F:DNA binding"/>
    <property type="evidence" value="ECO:0007669"/>
    <property type="project" value="UniProtKB-KW"/>
</dbReference>
<dbReference type="PROSITE" id="PS50995">
    <property type="entry name" value="HTH_MARR_2"/>
    <property type="match status" value="1"/>
</dbReference>
<dbReference type="RefSeq" id="WP_139087948.1">
    <property type="nucleotide sequence ID" value="NZ_VDFR01000091.1"/>
</dbReference>
<dbReference type="EMBL" id="VDFR01000092">
    <property type="protein sequence ID" value="TNC42751.1"/>
    <property type="molecule type" value="Genomic_DNA"/>
</dbReference>
<dbReference type="InterPro" id="IPR036388">
    <property type="entry name" value="WH-like_DNA-bd_sf"/>
</dbReference>
<dbReference type="Pfam" id="PF01047">
    <property type="entry name" value="MarR"/>
    <property type="match status" value="1"/>
</dbReference>
<sequence length="137" mass="14998">MPTDAQKLSSSVARLNRRLRQERHSELTPNQMAVLATLDKHGPLSPGAIASIEHVQPPSATRTVNCLVEKGLVERHPHATDRRQVVVSLSAEGVAVLAAERARRDSWLAARLSSLTTEERAVLRDATVLLEKLVVSE</sequence>
<dbReference type="GO" id="GO:0003700">
    <property type="term" value="F:DNA-binding transcription factor activity"/>
    <property type="evidence" value="ECO:0007669"/>
    <property type="project" value="InterPro"/>
</dbReference>
<feature type="domain" description="HTH marR-type" evidence="4">
    <location>
        <begin position="1"/>
        <end position="132"/>
    </location>
</feature>
<evidence type="ECO:0000313" key="6">
    <source>
        <dbReference type="EMBL" id="TNC42811.1"/>
    </source>
</evidence>
<dbReference type="Proteomes" id="UP000306740">
    <property type="component" value="Unassembled WGS sequence"/>
</dbReference>
<dbReference type="AlphaFoldDB" id="A0A5C4MFP9"/>
<dbReference type="Gene3D" id="1.10.10.10">
    <property type="entry name" value="Winged helix-like DNA-binding domain superfamily/Winged helix DNA-binding domain"/>
    <property type="match status" value="1"/>
</dbReference>
<accession>A0A5C4MFP9</accession>
<gene>
    <name evidence="6" type="ORF">FHE65_20170</name>
    <name evidence="5" type="ORF">FHE65_20380</name>
</gene>
<protein>
    <submittedName>
        <fullName evidence="6">MarR family transcriptional regulator</fullName>
    </submittedName>
</protein>
<evidence type="ECO:0000256" key="1">
    <source>
        <dbReference type="ARBA" id="ARBA00023015"/>
    </source>
</evidence>
<evidence type="ECO:0000259" key="4">
    <source>
        <dbReference type="PROSITE" id="PS50995"/>
    </source>
</evidence>
<dbReference type="PANTHER" id="PTHR39515:SF2">
    <property type="entry name" value="HTH-TYPE TRANSCRIPTIONAL REGULATOR RV0880"/>
    <property type="match status" value="1"/>
</dbReference>
<evidence type="ECO:0000313" key="7">
    <source>
        <dbReference type="Proteomes" id="UP000306740"/>
    </source>
</evidence>
<comment type="caution">
    <text evidence="6">The sequence shown here is derived from an EMBL/GenBank/DDBJ whole genome shotgun (WGS) entry which is preliminary data.</text>
</comment>
<dbReference type="InterPro" id="IPR052526">
    <property type="entry name" value="HTH-type_Bedaq_tolerance"/>
</dbReference>
<proteinExistence type="predicted"/>
<dbReference type="OrthoDB" id="9804055at2"/>
<reference evidence="6 7" key="1">
    <citation type="submission" date="2019-05" db="EMBL/GenBank/DDBJ databases">
        <title>Mumia sp. nov., isolated from the intestinal contents of plateau pika (Ochotona curzoniae) in the Qinghai-Tibet plateau of China.</title>
        <authorList>
            <person name="Tian Z."/>
        </authorList>
    </citation>
    <scope>NUCLEOTIDE SEQUENCE [LARGE SCALE GENOMIC DNA]</scope>
    <source>
        <strain evidence="7">527</strain>
        <strain evidence="6">Z527</strain>
    </source>
</reference>
<organism evidence="6 7">
    <name type="scientific">Mumia zhuanghuii</name>
    <dbReference type="NCBI Taxonomy" id="2585211"/>
    <lineage>
        <taxon>Bacteria</taxon>
        <taxon>Bacillati</taxon>
        <taxon>Actinomycetota</taxon>
        <taxon>Actinomycetes</taxon>
        <taxon>Propionibacteriales</taxon>
        <taxon>Nocardioidaceae</taxon>
        <taxon>Mumia</taxon>
    </lineage>
</organism>